<comment type="caution">
    <text evidence="1">The sequence shown here is derived from an EMBL/GenBank/DDBJ whole genome shotgun (WGS) entry which is preliminary data.</text>
</comment>
<reference evidence="1" key="1">
    <citation type="submission" date="2024-06" db="EMBL/GenBank/DDBJ databases">
        <title>Genome sequence of Vogesella sp. MAHUQ-64.</title>
        <authorList>
            <person name="Huq M.A."/>
        </authorList>
    </citation>
    <scope>NUCLEOTIDE SEQUENCE</scope>
    <source>
        <strain evidence="1">MAHUQ-64</strain>
    </source>
</reference>
<dbReference type="Proteomes" id="UP001433638">
    <property type="component" value="Unassembled WGS sequence"/>
</dbReference>
<dbReference type="EMBL" id="JBEFLD010000004">
    <property type="protein sequence ID" value="MEQ6290534.1"/>
    <property type="molecule type" value="Genomic_DNA"/>
</dbReference>
<evidence type="ECO:0000313" key="1">
    <source>
        <dbReference type="EMBL" id="MEQ6290534.1"/>
    </source>
</evidence>
<gene>
    <name evidence="1" type="ORF">ABNW52_07895</name>
</gene>
<proteinExistence type="predicted"/>
<evidence type="ECO:0000313" key="2">
    <source>
        <dbReference type="Proteomes" id="UP001433638"/>
    </source>
</evidence>
<organism evidence="1 2">
    <name type="scientific">Vogesella oryzagri</name>
    <dbReference type="NCBI Taxonomy" id="3160864"/>
    <lineage>
        <taxon>Bacteria</taxon>
        <taxon>Pseudomonadati</taxon>
        <taxon>Pseudomonadota</taxon>
        <taxon>Betaproteobacteria</taxon>
        <taxon>Neisseriales</taxon>
        <taxon>Chromobacteriaceae</taxon>
        <taxon>Vogesella</taxon>
    </lineage>
</organism>
<name>A0ABV1M6H5_9NEIS</name>
<keyword evidence="2" id="KW-1185">Reference proteome</keyword>
<protein>
    <submittedName>
        <fullName evidence="1">Uncharacterized protein</fullName>
    </submittedName>
</protein>
<dbReference type="RefSeq" id="WP_349586116.1">
    <property type="nucleotide sequence ID" value="NZ_JBEFLD010000004.1"/>
</dbReference>
<accession>A0ABV1M6H5</accession>
<sequence length="73" mass="7935">MSKSQPETRPSDSVAPTTFRDKAFKSRTLFLKDGRAVVVENYTVTTSDKDVIAFLGSHADFVRQPAAADSAAE</sequence>